<dbReference type="GO" id="GO:0009055">
    <property type="term" value="F:electron transfer activity"/>
    <property type="evidence" value="ECO:0007669"/>
    <property type="project" value="UniProtKB-UniRule"/>
</dbReference>
<dbReference type="PRINTS" id="PR00352">
    <property type="entry name" value="3FE4SFRDOXIN"/>
</dbReference>
<sequence>MTALLDRKNCIGCGLCAYTCPEVFRMADDGYAKIIRERVPREAERTVLVARDECPVNVISVSKKENDS</sequence>
<name>A0A7G8TCF4_9FIRM</name>
<dbReference type="AlphaFoldDB" id="A0A7G8TCF4"/>
<comment type="function">
    <text evidence="6">Ferredoxins are iron-sulfur proteins that transfer electrons in a wide variety of metabolic reactions.</text>
</comment>
<dbReference type="EMBL" id="CP060286">
    <property type="protein sequence ID" value="QNK41295.1"/>
    <property type="molecule type" value="Genomic_DNA"/>
</dbReference>
<keyword evidence="5 6" id="KW-0411">Iron-sulfur</keyword>
<dbReference type="PROSITE" id="PS51379">
    <property type="entry name" value="4FE4S_FER_2"/>
    <property type="match status" value="1"/>
</dbReference>
<evidence type="ECO:0000313" key="8">
    <source>
        <dbReference type="EMBL" id="QNK41295.1"/>
    </source>
</evidence>
<protein>
    <recommendedName>
        <fullName evidence="6">Ferredoxin</fullName>
    </recommendedName>
</protein>
<evidence type="ECO:0000256" key="3">
    <source>
        <dbReference type="ARBA" id="ARBA00022982"/>
    </source>
</evidence>
<dbReference type="Gene3D" id="3.30.70.20">
    <property type="match status" value="1"/>
</dbReference>
<dbReference type="InterPro" id="IPR001080">
    <property type="entry name" value="3Fe4S_ferredoxin"/>
</dbReference>
<dbReference type="RefSeq" id="WP_066644149.1">
    <property type="nucleotide sequence ID" value="NZ_CP060286.1"/>
</dbReference>
<dbReference type="KEGG" id="cfem:HCR03_03055"/>
<dbReference type="Proteomes" id="UP000515909">
    <property type="component" value="Chromosome"/>
</dbReference>
<dbReference type="PROSITE" id="PS00198">
    <property type="entry name" value="4FE4S_FER_1"/>
    <property type="match status" value="1"/>
</dbReference>
<dbReference type="GO" id="GO:0005506">
    <property type="term" value="F:iron ion binding"/>
    <property type="evidence" value="ECO:0007669"/>
    <property type="project" value="UniProtKB-UniRule"/>
</dbReference>
<dbReference type="PANTHER" id="PTHR36923">
    <property type="entry name" value="FERREDOXIN"/>
    <property type="match status" value="1"/>
</dbReference>
<feature type="domain" description="4Fe-4S ferredoxin-type" evidence="7">
    <location>
        <begin position="1"/>
        <end position="29"/>
    </location>
</feature>
<evidence type="ECO:0000256" key="2">
    <source>
        <dbReference type="ARBA" id="ARBA00022723"/>
    </source>
</evidence>
<dbReference type="PANTHER" id="PTHR36923:SF3">
    <property type="entry name" value="FERREDOXIN"/>
    <property type="match status" value="1"/>
</dbReference>
<evidence type="ECO:0000259" key="7">
    <source>
        <dbReference type="PROSITE" id="PS51379"/>
    </source>
</evidence>
<evidence type="ECO:0000313" key="9">
    <source>
        <dbReference type="Proteomes" id="UP000515909"/>
    </source>
</evidence>
<evidence type="ECO:0000256" key="4">
    <source>
        <dbReference type="ARBA" id="ARBA00023004"/>
    </source>
</evidence>
<evidence type="ECO:0000256" key="5">
    <source>
        <dbReference type="ARBA" id="ARBA00023014"/>
    </source>
</evidence>
<accession>A0A7G8TCF4</accession>
<evidence type="ECO:0000256" key="1">
    <source>
        <dbReference type="ARBA" id="ARBA00022448"/>
    </source>
</evidence>
<dbReference type="InterPro" id="IPR017900">
    <property type="entry name" value="4Fe4S_Fe_S_CS"/>
</dbReference>
<keyword evidence="2 6" id="KW-0479">Metal-binding</keyword>
<keyword evidence="4 6" id="KW-0408">Iron</keyword>
<organism evidence="8 9">
    <name type="scientific">Caproicibacter fermentans</name>
    <dbReference type="NCBI Taxonomy" id="2576756"/>
    <lineage>
        <taxon>Bacteria</taxon>
        <taxon>Bacillati</taxon>
        <taxon>Bacillota</taxon>
        <taxon>Clostridia</taxon>
        <taxon>Eubacteriales</taxon>
        <taxon>Acutalibacteraceae</taxon>
        <taxon>Caproicibacter</taxon>
    </lineage>
</organism>
<keyword evidence="3 6" id="KW-0249">Electron transport</keyword>
<evidence type="ECO:0000256" key="6">
    <source>
        <dbReference type="RuleBase" id="RU368020"/>
    </source>
</evidence>
<dbReference type="InterPro" id="IPR051269">
    <property type="entry name" value="Fe-S_cluster_ET"/>
</dbReference>
<dbReference type="SUPFAM" id="SSF54862">
    <property type="entry name" value="4Fe-4S ferredoxins"/>
    <property type="match status" value="1"/>
</dbReference>
<dbReference type="Pfam" id="PF13459">
    <property type="entry name" value="Fer4_15"/>
    <property type="match status" value="1"/>
</dbReference>
<keyword evidence="1 6" id="KW-0813">Transport</keyword>
<reference evidence="8 9" key="1">
    <citation type="submission" date="2020-08" db="EMBL/GenBank/DDBJ databases">
        <title>The isolate Caproiciproducens sp. 7D4C2 produces n-caproate at mildly acidic conditions from hexoses: genome and rBOX comparison with related strains and chain-elongating bacteria.</title>
        <authorList>
            <person name="Esquivel-Elizondo S."/>
            <person name="Bagci C."/>
            <person name="Temovska M."/>
            <person name="Jeon B.S."/>
            <person name="Bessarab I."/>
            <person name="Williams R.B.H."/>
            <person name="Huson D.H."/>
            <person name="Angenent L.T."/>
        </authorList>
    </citation>
    <scope>NUCLEOTIDE SEQUENCE [LARGE SCALE GENOMIC DNA]</scope>
    <source>
        <strain evidence="8 9">7D4C2</strain>
    </source>
</reference>
<gene>
    <name evidence="8" type="ORF">HCR03_03055</name>
</gene>
<dbReference type="GO" id="GO:0051536">
    <property type="term" value="F:iron-sulfur cluster binding"/>
    <property type="evidence" value="ECO:0007669"/>
    <property type="project" value="UniProtKB-KW"/>
</dbReference>
<dbReference type="InterPro" id="IPR017896">
    <property type="entry name" value="4Fe4S_Fe-S-bd"/>
</dbReference>
<proteinExistence type="predicted"/>